<keyword evidence="3" id="KW-0732">Signal</keyword>
<keyword evidence="4" id="KW-0391">Immunity</keyword>
<dbReference type="CDD" id="cd00099">
    <property type="entry name" value="IgV"/>
    <property type="match status" value="1"/>
</dbReference>
<name>A0A3B4GN57_9CICH</name>
<dbReference type="InterPro" id="IPR052051">
    <property type="entry name" value="TCR_complex_component"/>
</dbReference>
<evidence type="ECO:0000256" key="8">
    <source>
        <dbReference type="SAM" id="Phobius"/>
    </source>
</evidence>
<evidence type="ECO:0000256" key="2">
    <source>
        <dbReference type="ARBA" id="ARBA00022475"/>
    </source>
</evidence>
<dbReference type="InterPro" id="IPR013106">
    <property type="entry name" value="Ig_V-set"/>
</dbReference>
<dbReference type="SUPFAM" id="SSF48726">
    <property type="entry name" value="Immunoglobulin"/>
    <property type="match status" value="1"/>
</dbReference>
<evidence type="ECO:0000313" key="10">
    <source>
        <dbReference type="Ensembl" id="ENSPNYP00000024435.1"/>
    </source>
</evidence>
<organism evidence="10">
    <name type="scientific">Pundamilia nyererei</name>
    <dbReference type="NCBI Taxonomy" id="303518"/>
    <lineage>
        <taxon>Eukaryota</taxon>
        <taxon>Metazoa</taxon>
        <taxon>Chordata</taxon>
        <taxon>Craniata</taxon>
        <taxon>Vertebrata</taxon>
        <taxon>Euteleostomi</taxon>
        <taxon>Actinopterygii</taxon>
        <taxon>Neopterygii</taxon>
        <taxon>Teleostei</taxon>
        <taxon>Neoteleostei</taxon>
        <taxon>Acanthomorphata</taxon>
        <taxon>Ovalentaria</taxon>
        <taxon>Cichlomorphae</taxon>
        <taxon>Cichliformes</taxon>
        <taxon>Cichlidae</taxon>
        <taxon>African cichlids</taxon>
        <taxon>Pseudocrenilabrinae</taxon>
        <taxon>Haplochromini</taxon>
        <taxon>Pundamilia</taxon>
    </lineage>
</organism>
<dbReference type="GeneTree" id="ENSGT01140000282655"/>
<feature type="domain" description="Ig-like" evidence="9">
    <location>
        <begin position="22"/>
        <end position="114"/>
    </location>
</feature>
<dbReference type="PANTHER" id="PTHR19433">
    <property type="entry name" value="T-CELL RECEPTOR ALPHA CHAIN V REGION-RELATED"/>
    <property type="match status" value="1"/>
</dbReference>
<keyword evidence="5 8" id="KW-0472">Membrane</keyword>
<evidence type="ECO:0000259" key="9">
    <source>
        <dbReference type="PROSITE" id="PS50835"/>
    </source>
</evidence>
<dbReference type="SMART" id="SM00409">
    <property type="entry name" value="IG"/>
    <property type="match status" value="1"/>
</dbReference>
<dbReference type="GO" id="GO:0009617">
    <property type="term" value="P:response to bacterium"/>
    <property type="evidence" value="ECO:0007669"/>
    <property type="project" value="TreeGrafter"/>
</dbReference>
<evidence type="ECO:0000256" key="4">
    <source>
        <dbReference type="ARBA" id="ARBA00022859"/>
    </source>
</evidence>
<evidence type="ECO:0000256" key="3">
    <source>
        <dbReference type="ARBA" id="ARBA00022729"/>
    </source>
</evidence>
<accession>A0A3B4GN57</accession>
<dbReference type="InterPro" id="IPR013783">
    <property type="entry name" value="Ig-like_fold"/>
</dbReference>
<keyword evidence="7" id="KW-0325">Glycoprotein</keyword>
<dbReference type="Gene3D" id="2.60.40.10">
    <property type="entry name" value="Immunoglobulins"/>
    <property type="match status" value="1"/>
</dbReference>
<keyword evidence="8" id="KW-0812">Transmembrane</keyword>
<dbReference type="Ensembl" id="ENSPNYT00000025035.1">
    <property type="protein sequence ID" value="ENSPNYP00000024435.1"/>
    <property type="gene ID" value="ENSPNYG00000018434.1"/>
</dbReference>
<dbReference type="InterPro" id="IPR036179">
    <property type="entry name" value="Ig-like_dom_sf"/>
</dbReference>
<evidence type="ECO:0000256" key="5">
    <source>
        <dbReference type="ARBA" id="ARBA00023136"/>
    </source>
</evidence>
<evidence type="ECO:0000256" key="1">
    <source>
        <dbReference type="ARBA" id="ARBA00004236"/>
    </source>
</evidence>
<dbReference type="InterPro" id="IPR003599">
    <property type="entry name" value="Ig_sub"/>
</dbReference>
<dbReference type="Pfam" id="PF07686">
    <property type="entry name" value="V-set"/>
    <property type="match status" value="1"/>
</dbReference>
<evidence type="ECO:0000256" key="7">
    <source>
        <dbReference type="ARBA" id="ARBA00023180"/>
    </source>
</evidence>
<dbReference type="AlphaFoldDB" id="A0A3B4GN57"/>
<dbReference type="InterPro" id="IPR007110">
    <property type="entry name" value="Ig-like_dom"/>
</dbReference>
<proteinExistence type="predicted"/>
<dbReference type="GO" id="GO:0002376">
    <property type="term" value="P:immune system process"/>
    <property type="evidence" value="ECO:0007669"/>
    <property type="project" value="UniProtKB-KW"/>
</dbReference>
<protein>
    <submittedName>
        <fullName evidence="10">Uncharacterized LOC102214259</fullName>
    </submittedName>
</protein>
<dbReference type="PROSITE" id="PS50835">
    <property type="entry name" value="IG_LIKE"/>
    <property type="match status" value="1"/>
</dbReference>
<reference evidence="10" key="1">
    <citation type="submission" date="2023-09" db="UniProtKB">
        <authorList>
            <consortium name="Ensembl"/>
        </authorList>
    </citation>
    <scope>IDENTIFICATION</scope>
</reference>
<dbReference type="PANTHER" id="PTHR19433:SF111">
    <property type="entry name" value="T CELL RECEPTOR ALPHA VARIABLE 4"/>
    <property type="match status" value="1"/>
</dbReference>
<feature type="transmembrane region" description="Helical" evidence="8">
    <location>
        <begin position="144"/>
        <end position="165"/>
    </location>
</feature>
<sequence length="237" mass="26553">DCSFTLHLHLKFILLFGSGWISSIVTQFYAVEVQAGEEVTLECSNFSRHLGHITWFKMTNRPNVSRISSMVSAEGNASLQDGLQAGKFNMTSNTSVLFLKIKHLDSSDSGLYFCGEYKDEKTVISSGTYLKVQGKNVFDGLTNVMPVVLGSLIVLLLLVIIGLAVQIRKFHSVMCRISDFEHFHLQNVDSDDMNYAALNFHPKAKIRRPVPQSEMDTNVVYASTKHLKNNRKISTES</sequence>
<comment type="subcellular location">
    <subcellularLocation>
        <location evidence="1">Cell membrane</location>
    </subcellularLocation>
</comment>
<evidence type="ECO:0000256" key="6">
    <source>
        <dbReference type="ARBA" id="ARBA00023157"/>
    </source>
</evidence>
<feature type="transmembrane region" description="Helical" evidence="8">
    <location>
        <begin position="12"/>
        <end position="31"/>
    </location>
</feature>
<keyword evidence="2" id="KW-1003">Cell membrane</keyword>
<dbReference type="GO" id="GO:0005886">
    <property type="term" value="C:plasma membrane"/>
    <property type="evidence" value="ECO:0007669"/>
    <property type="project" value="UniProtKB-SubCell"/>
</dbReference>
<keyword evidence="6" id="KW-1015">Disulfide bond</keyword>
<keyword evidence="8" id="KW-1133">Transmembrane helix</keyword>